<dbReference type="EMBL" id="KX190834">
    <property type="protein sequence ID" value="ANT40068.1"/>
    <property type="molecule type" value="Genomic_DNA"/>
</dbReference>
<name>A0A1B1P7J9_9CAUD</name>
<protein>
    <submittedName>
        <fullName evidence="1">Uncharacterized protein</fullName>
    </submittedName>
</protein>
<dbReference type="Proteomes" id="UP000226338">
    <property type="component" value="Segment"/>
</dbReference>
<gene>
    <name evidence="1" type="ORF">BMBtpLA3_33</name>
</gene>
<organism evidence="1 2">
    <name type="scientific">Bacillus phage BMBtpLA3</name>
    <dbReference type="NCBI Taxonomy" id="1868824"/>
    <lineage>
        <taxon>Viruses</taxon>
        <taxon>Duplodnaviria</taxon>
        <taxon>Heunggongvirae</taxon>
        <taxon>Uroviricota</taxon>
        <taxon>Caudoviricetes</taxon>
        <taxon>Lwoffvirus</taxon>
        <taxon>Lwoffvirus TP21</taxon>
    </lineage>
</organism>
<sequence length="48" mass="5879">MNRKKRIKRYFTKNRPVKVNHIKCIECGKPVDEENWIEFLFETCGECF</sequence>
<reference evidence="1 2" key="1">
    <citation type="submission" date="2016-05" db="EMBL/GenBank/DDBJ databases">
        <title>Undiscovered low abundance phages are ubiquitous in bacterial genomes.</title>
        <authorList>
            <person name="Dong Z."/>
            <person name="Liu H."/>
            <person name="Zheng J."/>
            <person name="Peng D."/>
        </authorList>
    </citation>
    <scope>NUCLEOTIDE SEQUENCE [LARGE SCALE GENOMIC DNA]</scope>
</reference>
<proteinExistence type="predicted"/>
<evidence type="ECO:0000313" key="2">
    <source>
        <dbReference type="Proteomes" id="UP000226338"/>
    </source>
</evidence>
<accession>A0A1B1P7J9</accession>
<evidence type="ECO:0000313" key="1">
    <source>
        <dbReference type="EMBL" id="ANT40068.1"/>
    </source>
</evidence>